<dbReference type="CDD" id="cd13120">
    <property type="entry name" value="BF2867_like_N"/>
    <property type="match status" value="1"/>
</dbReference>
<evidence type="ECO:0000256" key="1">
    <source>
        <dbReference type="SAM" id="MobiDB-lite"/>
    </source>
</evidence>
<evidence type="ECO:0008006" key="4">
    <source>
        <dbReference type="Google" id="ProtNLM"/>
    </source>
</evidence>
<dbReference type="Gene3D" id="2.60.40.2620">
    <property type="entry name" value="Fimbrillin-like"/>
    <property type="match status" value="1"/>
</dbReference>
<comment type="caution">
    <text evidence="2">The sequence shown here is derived from an EMBL/GenBank/DDBJ whole genome shotgun (WGS) entry which is preliminary data.</text>
</comment>
<name>A0A415HK71_9BACE</name>
<proteinExistence type="predicted"/>
<dbReference type="EMBL" id="QROC01000022">
    <property type="protein sequence ID" value="RHK93471.1"/>
    <property type="molecule type" value="Genomic_DNA"/>
</dbReference>
<reference evidence="2 3" key="1">
    <citation type="submission" date="2018-08" db="EMBL/GenBank/DDBJ databases">
        <title>A genome reference for cultivated species of the human gut microbiota.</title>
        <authorList>
            <person name="Zou Y."/>
            <person name="Xue W."/>
            <person name="Luo G."/>
        </authorList>
    </citation>
    <scope>NUCLEOTIDE SEQUENCE [LARGE SCALE GENOMIC DNA]</scope>
    <source>
        <strain evidence="2 3">AF39-6AC</strain>
    </source>
</reference>
<accession>A0A415HK71</accession>
<dbReference type="InterPro" id="IPR025049">
    <property type="entry name" value="Mfa-like_1"/>
</dbReference>
<feature type="compositionally biased region" description="Polar residues" evidence="1">
    <location>
        <begin position="177"/>
        <end position="188"/>
    </location>
</feature>
<dbReference type="InterPro" id="IPR042278">
    <property type="entry name" value="Mfa-like_1_N"/>
</dbReference>
<evidence type="ECO:0000313" key="3">
    <source>
        <dbReference type="Proteomes" id="UP000284417"/>
    </source>
</evidence>
<protein>
    <recommendedName>
        <fullName evidence="4">DUF1566 domain-containing protein</fullName>
    </recommendedName>
</protein>
<gene>
    <name evidence="2" type="ORF">DW042_16075</name>
</gene>
<evidence type="ECO:0000313" key="2">
    <source>
        <dbReference type="EMBL" id="RHK93471.1"/>
    </source>
</evidence>
<dbReference type="AlphaFoldDB" id="A0A415HK71"/>
<feature type="region of interest" description="Disordered" evidence="1">
    <location>
        <begin position="170"/>
        <end position="198"/>
    </location>
</feature>
<dbReference type="RefSeq" id="WP_008021862.1">
    <property type="nucleotide sequence ID" value="NZ_JAIWWH010000022.1"/>
</dbReference>
<sequence length="542" mass="58858">MENGNKKSLISSIIFCVVLFLQSGCTSEIEIENIGNGKSEVHDVRPPFTIRATVSSFTGLEVTDKLSIGNPSTRTGEDGYTTVFKPGDAIGVFALRDFETPNIATIDNVYNLKLVYSETDGVGTWLPESGDTHVLYSYDEALDYVAYYPYRAGITIKQDDMAHINADLATKLPPAPDQSSPTSYTGSDLMTAHGKPVADPTNTKKKVLTLDFKHQHALLVFKPSEGFLRYVSPDGGFEYRDEARELLGSQASEVTINNVKACPMGDGSFRAIIPTSLSAASFTPSGKYVLTDGKTLNFTGTPMTAGTLTAGRYYTIQTNTQLGTKIRGLQSGDFFYRDGKLLNRDINTIPDPTNCVGILITPAGGSDSNYGGNCVNNTVHGHVVSVYDVVTCKWGPNGNIGTNTSDSWNDWRGYQLTQKMKQDADANYGGLSADNYAAAYYCLNYGNTDKGKLTAVNNSGWYFPSEGFMYSWAILRWGDINASLTKLVSAGYGQNIGSNQYYWDASTAKSDSQARVVRLNSGSMGAVASRSNPYKVRAVLTF</sequence>
<dbReference type="Pfam" id="PF13149">
    <property type="entry name" value="Mfa_like_1"/>
    <property type="match status" value="1"/>
</dbReference>
<dbReference type="Proteomes" id="UP000284417">
    <property type="component" value="Unassembled WGS sequence"/>
</dbReference>
<organism evidence="2 3">
    <name type="scientific">Bacteroides xylanisolvens</name>
    <dbReference type="NCBI Taxonomy" id="371601"/>
    <lineage>
        <taxon>Bacteria</taxon>
        <taxon>Pseudomonadati</taxon>
        <taxon>Bacteroidota</taxon>
        <taxon>Bacteroidia</taxon>
        <taxon>Bacteroidales</taxon>
        <taxon>Bacteroidaceae</taxon>
        <taxon>Bacteroides</taxon>
    </lineage>
</organism>